<dbReference type="GO" id="GO:0005730">
    <property type="term" value="C:nucleolus"/>
    <property type="evidence" value="ECO:0007669"/>
    <property type="project" value="TreeGrafter"/>
</dbReference>
<protein>
    <submittedName>
        <fullName evidence="3">Exosome complex exoribonuclease</fullName>
    </submittedName>
</protein>
<evidence type="ECO:0000259" key="2">
    <source>
        <dbReference type="Pfam" id="PF01138"/>
    </source>
</evidence>
<dbReference type="PANTHER" id="PTHR11953">
    <property type="entry name" value="EXOSOME COMPLEX COMPONENT"/>
    <property type="match status" value="1"/>
</dbReference>
<proteinExistence type="inferred from homology"/>
<evidence type="ECO:0000256" key="1">
    <source>
        <dbReference type="ARBA" id="ARBA00006678"/>
    </source>
</evidence>
<keyword evidence="4" id="KW-1185">Reference proteome</keyword>
<dbReference type="InterPro" id="IPR036345">
    <property type="entry name" value="ExoRNase_PH_dom2_sf"/>
</dbReference>
<gene>
    <name evidence="3" type="ORF">HKI87_17g85270</name>
</gene>
<dbReference type="SUPFAM" id="SSF54211">
    <property type="entry name" value="Ribosomal protein S5 domain 2-like"/>
    <property type="match status" value="1"/>
</dbReference>
<dbReference type="Pfam" id="PF01138">
    <property type="entry name" value="RNase_PH"/>
    <property type="match status" value="1"/>
</dbReference>
<dbReference type="GO" id="GO:0071051">
    <property type="term" value="P:poly(A)-dependent snoRNA 3'-end processing"/>
    <property type="evidence" value="ECO:0007669"/>
    <property type="project" value="TreeGrafter"/>
</dbReference>
<evidence type="ECO:0000313" key="4">
    <source>
        <dbReference type="Proteomes" id="UP001472866"/>
    </source>
</evidence>
<dbReference type="PANTHER" id="PTHR11953:SF0">
    <property type="entry name" value="EXOSOME COMPLEX COMPONENT RRP41"/>
    <property type="match status" value="1"/>
</dbReference>
<sequence length="295" mass="31707">MAIMSYEGLRQDGRRWNELRRMQCDLGVVSGADGSCSFTCGRTKIIASCFVVPLSKQKASAARVPTTATAAAAASTAPHVELRVSWLPFATQERRERGRTDRQVVDLEGMLKQTACAMLDASSAVVQKQTASGRGSSGAARGNNMEVQIKVAVLQADGGVRSCCVNALTCAIGMANLVCGCLVVSCGCTAQQLGRTLRETRMLQSRGEEEEGKRLLLDPNGAETTKLGELSLSVTSAADRRQFQDVVSINCEAKLTPEEFEEAVETCAEGCRAVSKFLRRKLLDYMTKVATISSH</sequence>
<organism evidence="3 4">
    <name type="scientific">Chloropicon roscoffensis</name>
    <dbReference type="NCBI Taxonomy" id="1461544"/>
    <lineage>
        <taxon>Eukaryota</taxon>
        <taxon>Viridiplantae</taxon>
        <taxon>Chlorophyta</taxon>
        <taxon>Chloropicophyceae</taxon>
        <taxon>Chloropicales</taxon>
        <taxon>Chloropicaceae</taxon>
        <taxon>Chloropicon</taxon>
    </lineage>
</organism>
<accession>A0AAX4PKU4</accession>
<name>A0AAX4PKU4_9CHLO</name>
<dbReference type="SUPFAM" id="SSF55666">
    <property type="entry name" value="Ribonuclease PH domain 2-like"/>
    <property type="match status" value="1"/>
</dbReference>
<evidence type="ECO:0000313" key="3">
    <source>
        <dbReference type="EMBL" id="WZN66955.1"/>
    </source>
</evidence>
<dbReference type="GO" id="GO:0034475">
    <property type="term" value="P:U4 snRNA 3'-end processing"/>
    <property type="evidence" value="ECO:0007669"/>
    <property type="project" value="TreeGrafter"/>
</dbReference>
<dbReference type="EMBL" id="CP151517">
    <property type="protein sequence ID" value="WZN66955.1"/>
    <property type="molecule type" value="Genomic_DNA"/>
</dbReference>
<reference evidence="3 4" key="1">
    <citation type="submission" date="2024-03" db="EMBL/GenBank/DDBJ databases">
        <title>Complete genome sequence of the green alga Chloropicon roscoffensis RCC1871.</title>
        <authorList>
            <person name="Lemieux C."/>
            <person name="Pombert J.-F."/>
            <person name="Otis C."/>
            <person name="Turmel M."/>
        </authorList>
    </citation>
    <scope>NUCLEOTIDE SEQUENCE [LARGE SCALE GENOMIC DNA]</scope>
    <source>
        <strain evidence="3 4">RCC1871</strain>
    </source>
</reference>
<dbReference type="GO" id="GO:0000177">
    <property type="term" value="C:cytoplasmic exosome (RNase complex)"/>
    <property type="evidence" value="ECO:0007669"/>
    <property type="project" value="TreeGrafter"/>
</dbReference>
<dbReference type="GO" id="GO:0071028">
    <property type="term" value="P:nuclear mRNA surveillance"/>
    <property type="evidence" value="ECO:0007669"/>
    <property type="project" value="TreeGrafter"/>
</dbReference>
<feature type="domain" description="Exoribonuclease phosphorolytic" evidence="2">
    <location>
        <begin position="18"/>
        <end position="175"/>
    </location>
</feature>
<dbReference type="InterPro" id="IPR050080">
    <property type="entry name" value="RNase_PH"/>
</dbReference>
<dbReference type="Gene3D" id="3.30.230.70">
    <property type="entry name" value="GHMP Kinase, N-terminal domain"/>
    <property type="match status" value="1"/>
</dbReference>
<dbReference type="AlphaFoldDB" id="A0AAX4PKU4"/>
<dbReference type="Proteomes" id="UP001472866">
    <property type="component" value="Chromosome 17"/>
</dbReference>
<dbReference type="InterPro" id="IPR020568">
    <property type="entry name" value="Ribosomal_Su5_D2-typ_SF"/>
</dbReference>
<dbReference type="GO" id="GO:0016075">
    <property type="term" value="P:rRNA catabolic process"/>
    <property type="evidence" value="ECO:0007669"/>
    <property type="project" value="TreeGrafter"/>
</dbReference>
<dbReference type="GO" id="GO:0003723">
    <property type="term" value="F:RNA binding"/>
    <property type="evidence" value="ECO:0007669"/>
    <property type="project" value="TreeGrafter"/>
</dbReference>
<dbReference type="InterPro" id="IPR027408">
    <property type="entry name" value="PNPase/RNase_PH_dom_sf"/>
</dbReference>
<dbReference type="GO" id="GO:0000176">
    <property type="term" value="C:nuclear exosome (RNase complex)"/>
    <property type="evidence" value="ECO:0007669"/>
    <property type="project" value="TreeGrafter"/>
</dbReference>
<dbReference type="InterPro" id="IPR001247">
    <property type="entry name" value="ExoRNase_PH_dom1"/>
</dbReference>
<comment type="similarity">
    <text evidence="1">Belongs to the RNase PH family.</text>
</comment>